<sequence length="363" mass="38898">MNEKSFAQPVNINAQQIVHTEIKRYSPQFLVVLSVSLISLIISIMLATGIGSVQVSMSDIFQTLFSCNDDLAVCAVSEVNQKIIWEIRLPRILMALLTGAGLSMCGAVLQAVTRNPLADPYLFGISAGSSLGAVIVMAGISSAIISITMGALIGGIFSVALMLILAGKSAFNVERLLLSGVAVSFMLSAFTSLILYYSDPDTAATVLFWMMGSFSNSQWSEMWLPVSMLLIGVAFVFTFRRWLAALQAGDESALTLGIPVSQLRLAMLIACAMVTAVLVAHVGGIGFVGLMIPHISRYIVGAQIHRVLMMSLILGGTFMIWVDVIARSVLMHQVLPVGIVTSAAGSLFFFVILKHRSQSDSVD</sequence>
<feature type="transmembrane region" description="Helical" evidence="8">
    <location>
        <begin position="176"/>
        <end position="197"/>
    </location>
</feature>
<evidence type="ECO:0000313" key="9">
    <source>
        <dbReference type="EMBL" id="MET1256212.1"/>
    </source>
</evidence>
<dbReference type="InterPro" id="IPR037294">
    <property type="entry name" value="ABC_BtuC-like"/>
</dbReference>
<comment type="similarity">
    <text evidence="2">Belongs to the binding-protein-dependent transport system permease family. FecCD subfamily.</text>
</comment>
<feature type="transmembrane region" description="Helical" evidence="8">
    <location>
        <begin position="304"/>
        <end position="322"/>
    </location>
</feature>
<dbReference type="PANTHER" id="PTHR30472">
    <property type="entry name" value="FERRIC ENTEROBACTIN TRANSPORT SYSTEM PERMEASE PROTEIN"/>
    <property type="match status" value="1"/>
</dbReference>
<comment type="caution">
    <text evidence="9">The sequence shown here is derived from an EMBL/GenBank/DDBJ whole genome shotgun (WGS) entry which is preliminary data.</text>
</comment>
<dbReference type="InterPro" id="IPR000522">
    <property type="entry name" value="ABC_transptr_permease_BtuC"/>
</dbReference>
<dbReference type="EMBL" id="JBEVCJ010000018">
    <property type="protein sequence ID" value="MET1256212.1"/>
    <property type="molecule type" value="Genomic_DNA"/>
</dbReference>
<keyword evidence="7 8" id="KW-0472">Membrane</keyword>
<evidence type="ECO:0000256" key="8">
    <source>
        <dbReference type="SAM" id="Phobius"/>
    </source>
</evidence>
<evidence type="ECO:0000256" key="5">
    <source>
        <dbReference type="ARBA" id="ARBA00022692"/>
    </source>
</evidence>
<proteinExistence type="inferred from homology"/>
<comment type="subcellular location">
    <subcellularLocation>
        <location evidence="1">Cell membrane</location>
        <topology evidence="1">Multi-pass membrane protein</topology>
    </subcellularLocation>
</comment>
<feature type="transmembrane region" description="Helical" evidence="8">
    <location>
        <begin position="92"/>
        <end position="111"/>
    </location>
</feature>
<keyword evidence="4" id="KW-1003">Cell membrane</keyword>
<dbReference type="Pfam" id="PF01032">
    <property type="entry name" value="FecCD"/>
    <property type="match status" value="1"/>
</dbReference>
<keyword evidence="5 8" id="KW-0812">Transmembrane</keyword>
<feature type="transmembrane region" description="Helical" evidence="8">
    <location>
        <begin position="222"/>
        <end position="244"/>
    </location>
</feature>
<protein>
    <submittedName>
        <fullName evidence="9">Iron ABC transporter permease</fullName>
    </submittedName>
</protein>
<feature type="transmembrane region" description="Helical" evidence="8">
    <location>
        <begin position="265"/>
        <end position="292"/>
    </location>
</feature>
<evidence type="ECO:0000256" key="1">
    <source>
        <dbReference type="ARBA" id="ARBA00004651"/>
    </source>
</evidence>
<keyword evidence="6 8" id="KW-1133">Transmembrane helix</keyword>
<dbReference type="Gene3D" id="1.10.3470.10">
    <property type="entry name" value="ABC transporter involved in vitamin B12 uptake, BtuC"/>
    <property type="match status" value="1"/>
</dbReference>
<organism evidence="9 10">
    <name type="scientific">Aliikangiella maris</name>
    <dbReference type="NCBI Taxonomy" id="3162458"/>
    <lineage>
        <taxon>Bacteria</taxon>
        <taxon>Pseudomonadati</taxon>
        <taxon>Pseudomonadota</taxon>
        <taxon>Gammaproteobacteria</taxon>
        <taxon>Oceanospirillales</taxon>
        <taxon>Pleioneaceae</taxon>
        <taxon>Aliikangiella</taxon>
    </lineage>
</organism>
<accession>A0ABV2BW99</accession>
<keyword evidence="3" id="KW-0813">Transport</keyword>
<dbReference type="RefSeq" id="WP_353896798.1">
    <property type="nucleotide sequence ID" value="NZ_JBEVCJ010000018.1"/>
</dbReference>
<evidence type="ECO:0000256" key="2">
    <source>
        <dbReference type="ARBA" id="ARBA00007935"/>
    </source>
</evidence>
<dbReference type="SUPFAM" id="SSF81345">
    <property type="entry name" value="ABC transporter involved in vitamin B12 uptake, BtuC"/>
    <property type="match status" value="1"/>
</dbReference>
<feature type="transmembrane region" description="Helical" evidence="8">
    <location>
        <begin position="131"/>
        <end position="164"/>
    </location>
</feature>
<evidence type="ECO:0000256" key="4">
    <source>
        <dbReference type="ARBA" id="ARBA00022475"/>
    </source>
</evidence>
<dbReference type="Proteomes" id="UP001548189">
    <property type="component" value="Unassembled WGS sequence"/>
</dbReference>
<evidence type="ECO:0000313" key="10">
    <source>
        <dbReference type="Proteomes" id="UP001548189"/>
    </source>
</evidence>
<reference evidence="9 10" key="1">
    <citation type="submission" date="2024-06" db="EMBL/GenBank/DDBJ databases">
        <authorList>
            <person name="Li F."/>
        </authorList>
    </citation>
    <scope>NUCLEOTIDE SEQUENCE [LARGE SCALE GENOMIC DNA]</scope>
    <source>
        <strain evidence="9 10">GXAS 311</strain>
    </source>
</reference>
<evidence type="ECO:0000256" key="7">
    <source>
        <dbReference type="ARBA" id="ARBA00023136"/>
    </source>
</evidence>
<gene>
    <name evidence="9" type="ORF">ABVT43_13815</name>
</gene>
<feature type="transmembrane region" description="Helical" evidence="8">
    <location>
        <begin position="334"/>
        <end position="353"/>
    </location>
</feature>
<evidence type="ECO:0000256" key="3">
    <source>
        <dbReference type="ARBA" id="ARBA00022448"/>
    </source>
</evidence>
<evidence type="ECO:0000256" key="6">
    <source>
        <dbReference type="ARBA" id="ARBA00022989"/>
    </source>
</evidence>
<keyword evidence="10" id="KW-1185">Reference proteome</keyword>
<dbReference type="PANTHER" id="PTHR30472:SF67">
    <property type="entry name" value="PERMEASE OF ABC TRANSPORTER-RELATED"/>
    <property type="match status" value="1"/>
</dbReference>
<feature type="transmembrane region" description="Helical" evidence="8">
    <location>
        <begin position="29"/>
        <end position="50"/>
    </location>
</feature>
<name>A0ABV2BW99_9GAMM</name>
<dbReference type="CDD" id="cd06550">
    <property type="entry name" value="TM_ABC_iron-siderophores_like"/>
    <property type="match status" value="1"/>
</dbReference>